<dbReference type="Gene3D" id="3.40.190.10">
    <property type="entry name" value="Periplasmic binding protein-like II"/>
    <property type="match status" value="2"/>
</dbReference>
<organism evidence="5 6">
    <name type="scientific">Pseudodesulfovibrio sediminis</name>
    <dbReference type="NCBI Taxonomy" id="2810563"/>
    <lineage>
        <taxon>Bacteria</taxon>
        <taxon>Pseudomonadati</taxon>
        <taxon>Thermodesulfobacteriota</taxon>
        <taxon>Desulfovibrionia</taxon>
        <taxon>Desulfovibrionales</taxon>
        <taxon>Desulfovibrionaceae</taxon>
    </lineage>
</organism>
<dbReference type="PANTHER" id="PTHR30579">
    <property type="entry name" value="TRANSCRIPTIONAL REGULATOR"/>
    <property type="match status" value="1"/>
</dbReference>
<evidence type="ECO:0000313" key="5">
    <source>
        <dbReference type="EMBL" id="BCS87710.1"/>
    </source>
</evidence>
<dbReference type="PANTHER" id="PTHR30579:SF7">
    <property type="entry name" value="HTH-TYPE TRANSCRIPTIONAL REGULATOR LRHA-RELATED"/>
    <property type="match status" value="1"/>
</dbReference>
<dbReference type="Pfam" id="PF03466">
    <property type="entry name" value="LysR_substrate"/>
    <property type="match status" value="1"/>
</dbReference>
<dbReference type="InterPro" id="IPR005119">
    <property type="entry name" value="LysR_subst-bd"/>
</dbReference>
<keyword evidence="1" id="KW-0805">Transcription regulation</keyword>
<evidence type="ECO:0000313" key="6">
    <source>
        <dbReference type="Proteomes" id="UP001053296"/>
    </source>
</evidence>
<name>A0ABM7P4A3_9BACT</name>
<evidence type="ECO:0000256" key="1">
    <source>
        <dbReference type="ARBA" id="ARBA00023015"/>
    </source>
</evidence>
<protein>
    <recommendedName>
        <fullName evidence="4">LysR substrate-binding domain-containing protein</fullName>
    </recommendedName>
</protein>
<dbReference type="Proteomes" id="UP001053296">
    <property type="component" value="Chromosome"/>
</dbReference>
<gene>
    <name evidence="5" type="ORF">PSDVSF_09520</name>
</gene>
<keyword evidence="3" id="KW-0804">Transcription</keyword>
<evidence type="ECO:0000259" key="4">
    <source>
        <dbReference type="Pfam" id="PF03466"/>
    </source>
</evidence>
<reference evidence="5" key="1">
    <citation type="journal article" date="2022" name="Arch. Microbiol.">
        <title>Pseudodesulfovibrio sediminis sp. nov., a mesophilic and neutrophilic sulfate-reducing bacterium isolated from sediment of a brackish lake.</title>
        <authorList>
            <person name="Takahashi A."/>
            <person name="Kojima H."/>
            <person name="Watanabe M."/>
            <person name="Fukui M."/>
        </authorList>
    </citation>
    <scope>NUCLEOTIDE SEQUENCE</scope>
    <source>
        <strain evidence="5">SF6</strain>
    </source>
</reference>
<sequence length="219" mass="24000">MLYHYAQRLLALHEETLVALCKPRLHGVVRFGTPEAYATRYLPSALQRFAAVHPSVQVNVYCDDSPQLKEQFRAKELDIILTTEENANQIDTKPLPLAWLMAERGAPVEQRPLPLALYHAGCLFRRNGLTALEQAGIPYRIAYSSPSLAGVLAAIQAGLAVGPVSINTYMQGCRLALPQDGLPPIAPVGMRLKITQKPHSEVLDSFAGFLSQELGMKAS</sequence>
<dbReference type="InterPro" id="IPR050176">
    <property type="entry name" value="LTTR"/>
</dbReference>
<proteinExistence type="predicted"/>
<feature type="domain" description="LysR substrate-binding" evidence="4">
    <location>
        <begin position="25"/>
        <end position="189"/>
    </location>
</feature>
<dbReference type="SUPFAM" id="SSF53850">
    <property type="entry name" value="Periplasmic binding protein-like II"/>
    <property type="match status" value="1"/>
</dbReference>
<dbReference type="EMBL" id="AP024485">
    <property type="protein sequence ID" value="BCS87710.1"/>
    <property type="molecule type" value="Genomic_DNA"/>
</dbReference>
<evidence type="ECO:0000256" key="2">
    <source>
        <dbReference type="ARBA" id="ARBA00023125"/>
    </source>
</evidence>
<evidence type="ECO:0000256" key="3">
    <source>
        <dbReference type="ARBA" id="ARBA00023163"/>
    </source>
</evidence>
<keyword evidence="6" id="KW-1185">Reference proteome</keyword>
<accession>A0ABM7P4A3</accession>
<keyword evidence="2" id="KW-0238">DNA-binding</keyword>